<dbReference type="InterPro" id="IPR016030">
    <property type="entry name" value="CblAdoTrfase-like"/>
</dbReference>
<evidence type="ECO:0000256" key="1">
    <source>
        <dbReference type="ARBA" id="ARBA00022679"/>
    </source>
</evidence>
<protein>
    <recommendedName>
        <fullName evidence="4">Cobalamin adenosyltransferase-like domain-containing protein</fullName>
    </recommendedName>
</protein>
<evidence type="ECO:0000313" key="5">
    <source>
        <dbReference type="EMBL" id="WTY34385.1"/>
    </source>
</evidence>
<evidence type="ECO:0000259" key="4">
    <source>
        <dbReference type="Pfam" id="PF01923"/>
    </source>
</evidence>
<name>A0ABZ1N389_9NOCA</name>
<dbReference type="SUPFAM" id="SSF89028">
    <property type="entry name" value="Cobalamin adenosyltransferase-like"/>
    <property type="match status" value="1"/>
</dbReference>
<dbReference type="Pfam" id="PF01923">
    <property type="entry name" value="Cob_adeno_trans"/>
    <property type="match status" value="1"/>
</dbReference>
<keyword evidence="3" id="KW-0067">ATP-binding</keyword>
<dbReference type="Gene3D" id="1.20.1200.10">
    <property type="entry name" value="Cobalamin adenosyltransferase-like"/>
    <property type="match status" value="1"/>
</dbReference>
<evidence type="ECO:0000256" key="3">
    <source>
        <dbReference type="ARBA" id="ARBA00022840"/>
    </source>
</evidence>
<organism evidence="5 6">
    <name type="scientific">Nocardia salmonicida</name>
    <dbReference type="NCBI Taxonomy" id="53431"/>
    <lineage>
        <taxon>Bacteria</taxon>
        <taxon>Bacillati</taxon>
        <taxon>Actinomycetota</taxon>
        <taxon>Actinomycetes</taxon>
        <taxon>Mycobacteriales</taxon>
        <taxon>Nocardiaceae</taxon>
        <taxon>Nocardia</taxon>
    </lineage>
</organism>
<accession>A0ABZ1N389</accession>
<dbReference type="RefSeq" id="WP_405146713.1">
    <property type="nucleotide sequence ID" value="NZ_CP109527.1"/>
</dbReference>
<proteinExistence type="predicted"/>
<evidence type="ECO:0000256" key="2">
    <source>
        <dbReference type="ARBA" id="ARBA00022741"/>
    </source>
</evidence>
<keyword evidence="1" id="KW-0808">Transferase</keyword>
<keyword evidence="6" id="KW-1185">Reference proteome</keyword>
<dbReference type="Proteomes" id="UP001621418">
    <property type="component" value="Chromosome"/>
</dbReference>
<dbReference type="InterPro" id="IPR036451">
    <property type="entry name" value="CblAdoTrfase-like_sf"/>
</dbReference>
<dbReference type="EMBL" id="CP109527">
    <property type="protein sequence ID" value="WTY34385.1"/>
    <property type="molecule type" value="Genomic_DNA"/>
</dbReference>
<gene>
    <name evidence="5" type="ORF">OG308_24105</name>
</gene>
<feature type="domain" description="Cobalamin adenosyltransferase-like" evidence="4">
    <location>
        <begin position="13"/>
        <end position="145"/>
    </location>
</feature>
<evidence type="ECO:0000313" key="6">
    <source>
        <dbReference type="Proteomes" id="UP001621418"/>
    </source>
</evidence>
<reference evidence="5 6" key="1">
    <citation type="submission" date="2022-10" db="EMBL/GenBank/DDBJ databases">
        <title>The complete genomes of actinobacterial strains from the NBC collection.</title>
        <authorList>
            <person name="Joergensen T.S."/>
            <person name="Alvarez Arevalo M."/>
            <person name="Sterndorff E.B."/>
            <person name="Faurdal D."/>
            <person name="Vuksanovic O."/>
            <person name="Mourched A.-S."/>
            <person name="Charusanti P."/>
            <person name="Shaw S."/>
            <person name="Blin K."/>
            <person name="Weber T."/>
        </authorList>
    </citation>
    <scope>NUCLEOTIDE SEQUENCE [LARGE SCALE GENOMIC DNA]</scope>
    <source>
        <strain evidence="5 6">NBC_01413</strain>
    </source>
</reference>
<keyword evidence="2" id="KW-0547">Nucleotide-binding</keyword>
<sequence length="176" mass="18894">MSYQANSDGQCLAHLVGDIDVAVAALGAARCTESLPAEFREPLRAAQRDLYEVGEALADGVAPQLDESRIEQLDRARRTYSSQPPPEGFAALGGTVDSVGPLQLARALVRRTALTVRTLTQQRTLLDPVLRYLDQLDRLLVVMAYETELQNEALLLAMSGACGQAAPETGANTRAS</sequence>